<keyword evidence="4" id="KW-0963">Cytoplasm</keyword>
<keyword evidence="5" id="KW-0132">Cell division</keyword>
<dbReference type="AlphaFoldDB" id="A0A975R1D4"/>
<dbReference type="GO" id="GO:0005737">
    <property type="term" value="C:cytoplasm"/>
    <property type="evidence" value="ECO:0007669"/>
    <property type="project" value="UniProtKB-SubCell"/>
</dbReference>
<name>A0A975R1D4_9MICC</name>
<reference evidence="10 11" key="1">
    <citation type="submission" date="2021-05" db="EMBL/GenBank/DDBJ databases">
        <title>Novel species in genus Arthrobacter.</title>
        <authorList>
            <person name="Zhang G."/>
        </authorList>
    </citation>
    <scope>NUCLEOTIDE SEQUENCE [LARGE SCALE GENOMIC DNA]</scope>
    <source>
        <strain evidence="11">zg-ZUI227</strain>
    </source>
</reference>
<evidence type="ECO:0000256" key="8">
    <source>
        <dbReference type="ARBA" id="ARBA00031737"/>
    </source>
</evidence>
<evidence type="ECO:0000313" key="11">
    <source>
        <dbReference type="Proteomes" id="UP000676885"/>
    </source>
</evidence>
<evidence type="ECO:0000256" key="4">
    <source>
        <dbReference type="ARBA" id="ARBA00022490"/>
    </source>
</evidence>
<evidence type="ECO:0000256" key="9">
    <source>
        <dbReference type="SAM" id="Phobius"/>
    </source>
</evidence>
<evidence type="ECO:0000256" key="6">
    <source>
        <dbReference type="ARBA" id="ARBA00023054"/>
    </source>
</evidence>
<keyword evidence="9" id="KW-0472">Membrane</keyword>
<evidence type="ECO:0000256" key="7">
    <source>
        <dbReference type="ARBA" id="ARBA00023306"/>
    </source>
</evidence>
<comment type="subcellular location">
    <subcellularLocation>
        <location evidence="1">Cytoplasm</location>
    </subcellularLocation>
</comment>
<proteinExistence type="inferred from homology"/>
<keyword evidence="6" id="KW-0175">Coiled coil</keyword>
<dbReference type="NCBIfam" id="TIGR03544">
    <property type="entry name" value="DivI1A_domain"/>
    <property type="match status" value="2"/>
</dbReference>
<gene>
    <name evidence="10" type="ORF">KKR91_01950</name>
</gene>
<keyword evidence="9" id="KW-0812">Transmembrane</keyword>
<dbReference type="GO" id="GO:0051301">
    <property type="term" value="P:cell division"/>
    <property type="evidence" value="ECO:0007669"/>
    <property type="project" value="UniProtKB-KW"/>
</dbReference>
<evidence type="ECO:0000256" key="5">
    <source>
        <dbReference type="ARBA" id="ARBA00022618"/>
    </source>
</evidence>
<dbReference type="PANTHER" id="PTHR35794:SF2">
    <property type="entry name" value="CELL DIVISION PROTEIN DIVIVA"/>
    <property type="match status" value="1"/>
</dbReference>
<dbReference type="Proteomes" id="UP000676885">
    <property type="component" value="Chromosome"/>
</dbReference>
<dbReference type="Gene3D" id="6.10.250.660">
    <property type="match status" value="2"/>
</dbReference>
<keyword evidence="11" id="KW-1185">Reference proteome</keyword>
<keyword evidence="7" id="KW-0131">Cell cycle</keyword>
<feature type="transmembrane region" description="Helical" evidence="9">
    <location>
        <begin position="20"/>
        <end position="37"/>
    </location>
</feature>
<evidence type="ECO:0000256" key="2">
    <source>
        <dbReference type="ARBA" id="ARBA00009008"/>
    </source>
</evidence>
<dbReference type="InterPro" id="IPR007793">
    <property type="entry name" value="DivIVA_fam"/>
</dbReference>
<evidence type="ECO:0000256" key="3">
    <source>
        <dbReference type="ARBA" id="ARBA00018787"/>
    </source>
</evidence>
<keyword evidence="9" id="KW-1133">Transmembrane helix</keyword>
<accession>A0A975R1D4</accession>
<evidence type="ECO:0000313" key="10">
    <source>
        <dbReference type="EMBL" id="QWC10443.1"/>
    </source>
</evidence>
<dbReference type="KEGG" id="ajg:KKR91_01950"/>
<protein>
    <recommendedName>
        <fullName evidence="3">Cell wall synthesis protein Wag31</fullName>
    </recommendedName>
    <alternativeName>
        <fullName evidence="8">Antigen 84</fullName>
    </alternativeName>
</protein>
<sequence>MFMEKVSELAQQDTEPGGSFLLWLGVAAGVVALIFVLSKTMKSKGASGTKSGAEFRPSLTAEDVEAVRFQPPKLGERGYEPEQVGQLLDQAVRELRRLADENRRLQLKRSDPLSQPVLLGNPVLTPDQVVNQKFSTMRFPKGCSPSKVDDFLDRIVVGLRQWNAANEQLRSEISGNTLGGFSSTGRN</sequence>
<evidence type="ECO:0000256" key="1">
    <source>
        <dbReference type="ARBA" id="ARBA00004496"/>
    </source>
</evidence>
<organism evidence="10 11">
    <name type="scientific">Arthrobacter jiangjiafuii</name>
    <dbReference type="NCBI Taxonomy" id="2817475"/>
    <lineage>
        <taxon>Bacteria</taxon>
        <taxon>Bacillati</taxon>
        <taxon>Actinomycetota</taxon>
        <taxon>Actinomycetes</taxon>
        <taxon>Micrococcales</taxon>
        <taxon>Micrococcaceae</taxon>
        <taxon>Arthrobacter</taxon>
    </lineage>
</organism>
<dbReference type="InterPro" id="IPR019933">
    <property type="entry name" value="DivIVA_domain"/>
</dbReference>
<dbReference type="PANTHER" id="PTHR35794">
    <property type="entry name" value="CELL DIVISION PROTEIN DIVIVA"/>
    <property type="match status" value="1"/>
</dbReference>
<dbReference type="EMBL" id="CP076022">
    <property type="protein sequence ID" value="QWC10443.1"/>
    <property type="molecule type" value="Genomic_DNA"/>
</dbReference>
<comment type="similarity">
    <text evidence="2">Belongs to the DivIVA family.</text>
</comment>
<dbReference type="RefSeq" id="WP_210231365.1">
    <property type="nucleotide sequence ID" value="NZ_CP076022.1"/>
</dbReference>